<dbReference type="PROSITE" id="PS50181">
    <property type="entry name" value="FBOX"/>
    <property type="match status" value="1"/>
</dbReference>
<dbReference type="SUPFAM" id="SSF50985">
    <property type="entry name" value="RCC1/BLIP-II"/>
    <property type="match status" value="2"/>
</dbReference>
<dbReference type="PANTHER" id="PTHR45982:SF1">
    <property type="entry name" value="REGULATOR OF CHROMOSOME CONDENSATION"/>
    <property type="match status" value="1"/>
</dbReference>
<sequence length="460" mass="51797">MDGSNFDLLPPEMKTEVLLKLNLKDLLNFCSTSKSAMEYCKNDQFWKAKYQHDFPNISSTGNLTWEKQYKSLHFIPQSPICAGKNHYAIIDDQSMLYTGDIRGSMCDPIFNGPYDEMAGTYSLKPVHVFGRRDSSAEPVKQKVRSVSCGVDFIGAVTEEGRVYFWGRRLDGIFTNQEEHDATHQRSSKITEPKEFKIPGKAIKIVCGPKSDEVFLSMFAVILEDRSVFLRMDYAYYDFESDSASIKIISTTLNISALDISVNGSGLAIVSTDGKLYYLGDDMSVYDTKYGYQEEPIGIIYKDGQMVVNPVHIPLPEKIKQVSLDYNLVCALSVNGNVYLWRKYKPYKLSFHVPLRSNGVLSNSENFEELPISFITCQNGTTSVIDKNGKLYIWGKDNLRISNSKDIIDNPVQIKFELLDEYGTGDVTIPEDRVNYVAVGNAMVIAITADGWVNIVEPDIS</sequence>
<dbReference type="InterPro" id="IPR036047">
    <property type="entry name" value="F-box-like_dom_sf"/>
</dbReference>
<gene>
    <name evidence="2" type="ORF">LCPAC202_03470</name>
</gene>
<accession>A0A481Z662</accession>
<dbReference type="InterPro" id="IPR009091">
    <property type="entry name" value="RCC1/BLIP-II"/>
</dbReference>
<dbReference type="EMBL" id="MK500533">
    <property type="protein sequence ID" value="QBK91373.1"/>
    <property type="molecule type" value="Genomic_DNA"/>
</dbReference>
<feature type="domain" description="F-box" evidence="1">
    <location>
        <begin position="3"/>
        <end position="49"/>
    </location>
</feature>
<reference evidence="2" key="1">
    <citation type="journal article" date="2019" name="MBio">
        <title>Virus Genomes from Deep Sea Sediments Expand the Ocean Megavirome and Support Independent Origins of Viral Gigantism.</title>
        <authorList>
            <person name="Backstrom D."/>
            <person name="Yutin N."/>
            <person name="Jorgensen S.L."/>
            <person name="Dharamshi J."/>
            <person name="Homa F."/>
            <person name="Zaremba-Niedwiedzka K."/>
            <person name="Spang A."/>
            <person name="Wolf Y.I."/>
            <person name="Koonin E.V."/>
            <person name="Ettema T.J."/>
        </authorList>
    </citation>
    <scope>NUCLEOTIDE SEQUENCE</scope>
</reference>
<dbReference type="PANTHER" id="PTHR45982">
    <property type="entry name" value="REGULATOR OF CHROMOSOME CONDENSATION"/>
    <property type="match status" value="1"/>
</dbReference>
<dbReference type="Gene3D" id="1.20.1280.50">
    <property type="match status" value="1"/>
</dbReference>
<dbReference type="InterPro" id="IPR001810">
    <property type="entry name" value="F-box_dom"/>
</dbReference>
<protein>
    <submittedName>
        <fullName evidence="2">Regulator of chromosome condensation protein</fullName>
    </submittedName>
</protein>
<evidence type="ECO:0000259" key="1">
    <source>
        <dbReference type="PROSITE" id="PS50181"/>
    </source>
</evidence>
<dbReference type="Gene3D" id="2.130.10.30">
    <property type="entry name" value="Regulator of chromosome condensation 1/beta-lactamase-inhibitor protein II"/>
    <property type="match status" value="2"/>
</dbReference>
<evidence type="ECO:0000313" key="2">
    <source>
        <dbReference type="EMBL" id="QBK91373.1"/>
    </source>
</evidence>
<name>A0A481Z662_9VIRU</name>
<dbReference type="SMART" id="SM00256">
    <property type="entry name" value="FBOX"/>
    <property type="match status" value="1"/>
</dbReference>
<organism evidence="2">
    <name type="scientific">Pithovirus LCPAC202</name>
    <dbReference type="NCBI Taxonomy" id="2506592"/>
    <lineage>
        <taxon>Viruses</taxon>
        <taxon>Pithoviruses</taxon>
    </lineage>
</organism>
<dbReference type="Pfam" id="PF00646">
    <property type="entry name" value="F-box"/>
    <property type="match status" value="1"/>
</dbReference>
<dbReference type="InterPro" id="IPR051553">
    <property type="entry name" value="Ran_GTPase-activating"/>
</dbReference>
<dbReference type="SUPFAM" id="SSF81383">
    <property type="entry name" value="F-box domain"/>
    <property type="match status" value="1"/>
</dbReference>
<proteinExistence type="predicted"/>